<feature type="domain" description="PH" evidence="3">
    <location>
        <begin position="2512"/>
        <end position="2617"/>
    </location>
</feature>
<evidence type="ECO:0000259" key="5">
    <source>
        <dbReference type="PROSITE" id="PS50211"/>
    </source>
</evidence>
<dbReference type="PANTHER" id="PTHR10807:SF109">
    <property type="entry name" value="SET DOMAIN BINDING FACTOR, ISOFORM A"/>
    <property type="match status" value="1"/>
</dbReference>
<proteinExistence type="inferred from homology"/>
<dbReference type="SMART" id="SM00233">
    <property type="entry name" value="PH"/>
    <property type="match status" value="1"/>
</dbReference>
<dbReference type="InterPro" id="IPR037516">
    <property type="entry name" value="Tripartite_DENN"/>
</dbReference>
<feature type="compositionally biased region" description="Polar residues" evidence="2">
    <location>
        <begin position="434"/>
        <end position="457"/>
    </location>
</feature>
<dbReference type="PROSITE" id="PS50211">
    <property type="entry name" value="DENN"/>
    <property type="match status" value="1"/>
</dbReference>
<dbReference type="SUPFAM" id="SSF50729">
    <property type="entry name" value="PH domain-like"/>
    <property type="match status" value="1"/>
</dbReference>
<evidence type="ECO:0000313" key="7">
    <source>
        <dbReference type="EMBL" id="TNN07981.1"/>
    </source>
</evidence>
<dbReference type="GO" id="GO:0005737">
    <property type="term" value="C:cytoplasm"/>
    <property type="evidence" value="ECO:0007669"/>
    <property type="project" value="TreeGrafter"/>
</dbReference>
<dbReference type="InterPro" id="IPR002219">
    <property type="entry name" value="PKC_DAG/PE"/>
</dbReference>
<evidence type="ECO:0000259" key="3">
    <source>
        <dbReference type="PROSITE" id="PS50003"/>
    </source>
</evidence>
<dbReference type="CDD" id="cd01235">
    <property type="entry name" value="PH_Sbf1_hMTMR5"/>
    <property type="match status" value="1"/>
</dbReference>
<reference evidence="7 8" key="1">
    <citation type="submission" date="2019-03" db="EMBL/GenBank/DDBJ databases">
        <title>An improved genome assembly of the fluke Schistosoma japonicum.</title>
        <authorList>
            <person name="Hu W."/>
            <person name="Luo F."/>
            <person name="Yin M."/>
            <person name="Mo X."/>
            <person name="Sun C."/>
            <person name="Wu Q."/>
            <person name="Zhu B."/>
            <person name="Xiang M."/>
            <person name="Wang J."/>
            <person name="Wang Y."/>
            <person name="Zhang T."/>
            <person name="Xu B."/>
            <person name="Zheng H."/>
            <person name="Feng Z."/>
        </authorList>
    </citation>
    <scope>NUCLEOTIDE SEQUENCE [LARGE SCALE GENOMIC DNA]</scope>
    <source>
        <strain evidence="7">HuSjv2</strain>
        <tissue evidence="7">Worms</tissue>
    </source>
</reference>
<dbReference type="GO" id="GO:0005085">
    <property type="term" value="F:guanyl-nucleotide exchange factor activity"/>
    <property type="evidence" value="ECO:0007669"/>
    <property type="project" value="TreeGrafter"/>
</dbReference>
<evidence type="ECO:0000256" key="2">
    <source>
        <dbReference type="SAM" id="MobiDB-lite"/>
    </source>
</evidence>
<comment type="caution">
    <text evidence="7">The sequence shown here is derived from an EMBL/GenBank/DDBJ whole genome shotgun (WGS) entry which is preliminary data.</text>
</comment>
<gene>
    <name evidence="7" type="ORF">EWB00_007353</name>
</gene>
<dbReference type="SMART" id="SM00801">
    <property type="entry name" value="dDENN"/>
    <property type="match status" value="1"/>
</dbReference>
<dbReference type="GO" id="GO:0016020">
    <property type="term" value="C:membrane"/>
    <property type="evidence" value="ECO:0007669"/>
    <property type="project" value="TreeGrafter"/>
</dbReference>
<dbReference type="EMBL" id="SKCS01000417">
    <property type="protein sequence ID" value="TNN07981.1"/>
    <property type="molecule type" value="Genomic_DNA"/>
</dbReference>
<dbReference type="InterPro" id="IPR001849">
    <property type="entry name" value="PH_domain"/>
</dbReference>
<dbReference type="InterPro" id="IPR030564">
    <property type="entry name" value="Myotubularin"/>
</dbReference>
<dbReference type="Pfam" id="PF12335">
    <property type="entry name" value="SBF2"/>
    <property type="match status" value="1"/>
</dbReference>
<evidence type="ECO:0000313" key="8">
    <source>
        <dbReference type="Proteomes" id="UP000311919"/>
    </source>
</evidence>
<feature type="region of interest" description="Disordered" evidence="2">
    <location>
        <begin position="2150"/>
        <end position="2182"/>
    </location>
</feature>
<accession>A0A4Z2CUQ1</accession>
<dbReference type="InterPro" id="IPR010569">
    <property type="entry name" value="Myotubularin-like_Pase_dom"/>
</dbReference>
<feature type="domain" description="Myotubularin phosphatase" evidence="6">
    <location>
        <begin position="1190"/>
        <end position="1865"/>
    </location>
</feature>
<dbReference type="PROSITE" id="PS51339">
    <property type="entry name" value="PPASE_MYOTUBULARIN"/>
    <property type="match status" value="1"/>
</dbReference>
<dbReference type="CDD" id="cd00029">
    <property type="entry name" value="C1"/>
    <property type="match status" value="1"/>
</dbReference>
<dbReference type="InterPro" id="IPR011993">
    <property type="entry name" value="PH-like_dom_sf"/>
</dbReference>
<dbReference type="OrthoDB" id="74314at2759"/>
<feature type="compositionally biased region" description="Basic and acidic residues" evidence="2">
    <location>
        <begin position="2156"/>
        <end position="2165"/>
    </location>
</feature>
<dbReference type="Pfam" id="PF00169">
    <property type="entry name" value="PH"/>
    <property type="match status" value="1"/>
</dbReference>
<dbReference type="InterPro" id="IPR022096">
    <property type="entry name" value="SBF1/SBF2"/>
</dbReference>
<organism evidence="7 8">
    <name type="scientific">Schistosoma japonicum</name>
    <name type="common">Blood fluke</name>
    <dbReference type="NCBI Taxonomy" id="6182"/>
    <lineage>
        <taxon>Eukaryota</taxon>
        <taxon>Metazoa</taxon>
        <taxon>Spiralia</taxon>
        <taxon>Lophotrochozoa</taxon>
        <taxon>Platyhelminthes</taxon>
        <taxon>Trematoda</taxon>
        <taxon>Digenea</taxon>
        <taxon>Strigeidida</taxon>
        <taxon>Schistosomatoidea</taxon>
        <taxon>Schistosomatidae</taxon>
        <taxon>Schistosoma</taxon>
    </lineage>
</organism>
<dbReference type="Gene3D" id="2.30.29.30">
    <property type="entry name" value="Pleckstrin-homology domain (PH domain)/Phosphotyrosine-binding domain (PTB)"/>
    <property type="match status" value="1"/>
</dbReference>
<feature type="compositionally biased region" description="Polar residues" evidence="2">
    <location>
        <begin position="2479"/>
        <end position="2503"/>
    </location>
</feature>
<name>A0A4Z2CUQ1_SCHJA</name>
<feature type="region of interest" description="Disordered" evidence="2">
    <location>
        <begin position="901"/>
        <end position="925"/>
    </location>
</feature>
<protein>
    <submittedName>
        <fullName evidence="7">Myotubularin-related protein</fullName>
    </submittedName>
</protein>
<dbReference type="PROSITE" id="PS50081">
    <property type="entry name" value="ZF_DAG_PE_2"/>
    <property type="match status" value="1"/>
</dbReference>
<feature type="region of interest" description="Disordered" evidence="2">
    <location>
        <begin position="577"/>
        <end position="600"/>
    </location>
</feature>
<sequence>MNAINVFASFMLLEFDAFQILSPELMTADHVYQHTNQFNQSSDLISLDKKLRAVFLRLFASLFSGYRSCLTITRIHPQPVIHFNRTLYLLLRGNSAQNEFYDRLLSSMRFHQFILERGPPFRVCDLFDEEYELSGSNYSPLINTLSMNSRDYEYDMFNQSLITGSNSGLIERLSTKLFDNECGDQPVTHILPDEAVEAHKRIHQTPFPVLDAKLIDELTVQYSQKKTKNAIYHKPEPRFVPQGQQLDRQIFKAEMFPDKYRVIHEFVEDIFNQHITEALKRRNTIRQDLKSRPMRRLFVDELRSYLIPETSQSPAEAINNFIDDNMTIDRSVYDKRAVLTWEQFELIVDLLDEALRQETQSKDSGITPIIMDLSTRLCTELENVRYYANMSHQIQRHDIWRHMPFWESIFNEQVNNQIRLLYIDFCEEQESRKQQQVNQHHTSSPSLSSDGRNQFKNSSEKDYKSIIIVERSGDNHKSMVSVQQRSYTPNMSALEIAAEEMRVGYMRPREVQQSLETREESTVYAQIIHFINLIINFRIPVHIGAAVANIYSDESQNNDGFTDKSSCFEQNGLMSKGFNQTMPNNTSHKQQCARTTASSDIPPVTSQINNALKLISQNEGLVKNTGRYYTENYSNNLLSTQGLYSTQNIDKSNTVTLLNHITALENWLSKFVKNVGEENNLLPKRITEIESKIKAIIESHLVNLQAIYPRVQNIPHMKKPEIANPVLLPGEIAIPIGGYDCLSCQLLPDGRYERNDYQLLDPFTANISSNGGGSSNSNVSHGNDVNVFNDNINKQDSLGNIEAGDIEVDLMLRPLLPAQGALFVTNYRLIFTGVPKDPFQSNKVINRSFPISALSTIKKLGCIQMVTAFQSSTNPGSLTAVTSVSNFRSATLFFGKKSRENTMHGKSTSPRYLSPSLRSPYSTSTTTTNRRGIIYRTENLDVLLLRSLTFQMLKIGFDVGEIQPETRDELRSLLEELRYPSMICMGFNSAPLGLLFSRSPNVLSNRTLLSDLHSNLHSTTVKSNKEYMPVNRMRHVKGKAHRSIVLADTNYSSLMMNGDRRYLRFRRTQNQQFVNSTDNKAGVFQSSSRSATSIHHTQWNCTTSVPFLNCVLTEEAATNLVLSLKSFLVPPSISASSTAATVIDPSLIKLFTQSSGYLDMARFACNLNFNSESSTSATMTQNLVNSVTVGSNEGTGSLNRSSVGAGSSGGSRVFCAAHLVAFNVHHSLVKSYPSFFIIPLGITQNCLSKVAHSHKRGRFPVVTWQHPETKAYLLRGSEIQSNVILNTFKNFKASSRNYSGDFDDNTDSTLSHTTVSKEHIRYIRALIDMSLSAINSSRPSSVITSETGYSAVDDLSTSSQLPIGSNPIVTTYNNSPKVPPTPNHISIDHKPPFGNKTNPNISSSNVTANNKTKSLGRIGMFAARRRLSRSGLSPMTGSVASGLDEDLISVDSASHLTNIQPHSNNNITRQSICDTNCTTTSTTVGPGSSNSGIIANSQKLIGLYVLCEKQMTKISKIFNSSSILLLPIEYPTASTVTKCFKGFFKACLPNDSHRSKTGTKILSAAANTAGVPFDHNTISTSNNHGNNFTTLGSHFTHHHNEHHSVNNLNGEHIETDNVTASTVTTSNHSKYMNVFTEAHENGWFIQLKSLLELAGTVVDLLDLQGASVALCLENGSDVVAQTVSLVQIMLDPYYRTIAGFWSLIDKEWLIFGHTFNQNLGQTLSTKSNNISPIFLQFLDAVHQLLRQFPLAFEFNDYYLRFIAYHHVSNRFHNFKYDSELERFTVWFPNLVESLANNCKFGTSIVSNLDEHALELYRSRSIWPFIQQQHYEWPVFFNFRYSRTLGEKVLRPATNLASFDLWQFYLTEDLACGSIYDLDHFSPSYRKNTNRPYEPVLRQGFNNSHIEQTYAVLGLREGEEAIGWQVTWEQAQSELLNHYSSISSPPHPITTRHNKTSVNKQSTSKFPKTTVSTSTTSVTSITASINDITTNTHVKLLNKFNHLPSRFTQFRESSEPAESISHRELITSDSLVSRRRSVSSSLLLDINQTKIGLLPSTTISSTKYPPTNELTQTLTPQGESSDAVDLDDTYLNGSGNITTSSVQISERNSLTDATPSRVIIVKDPLMKGDSHSQPNGDMNTTSTTITVRTVKDSNSSKTEEIAKANPDKASGIETKHLHTTNKTTYSNPANAVVETAYNCNDLPVSDQISEDEAFHEEIDYTYGDRYDSVGESSVDDYQFARHAILEYHRTATLKRLTRRTGVVSVSGSNNPGLSNGQNHMMFDYTLDVDLTPGYRDHMTIGYESDSVNSFCGRGSSMIHDAIRVDGIDINAPVQEDQLHLHKFTPSQITNNANVLCELCQTMCQSSDNVVKCSKCDLLCHAKCSTLDSKCFRTLITNTSNQINKTGNLLKRHGSEYLPSGMDSGKLSQSNDVEKSSGFGVIGSGGNLFSPTLPWRTERDHSFRSSLILIQDKRGKRKLSESSSSLAHTNTLSDTQSQSGRSLSGTDLPKHLTTVSYYGYLYKLGHRKFLQQWKQRFFALDINRHQLKYYESYANASPRGCIDLQDVRTVRIVKNFTQQRKSPTFVVFELETNNRTYKLGAVNQESAMQWIERIQQTIQ</sequence>
<dbReference type="PROSITE" id="PS50003">
    <property type="entry name" value="PH_DOMAIN"/>
    <property type="match status" value="1"/>
</dbReference>
<feature type="domain" description="Phorbol-ester/DAG-type" evidence="4">
    <location>
        <begin position="2339"/>
        <end position="2389"/>
    </location>
</feature>
<evidence type="ECO:0000259" key="6">
    <source>
        <dbReference type="PROSITE" id="PS51339"/>
    </source>
</evidence>
<dbReference type="InterPro" id="IPR029021">
    <property type="entry name" value="Prot-tyrosine_phosphatase-like"/>
</dbReference>
<evidence type="ECO:0000256" key="1">
    <source>
        <dbReference type="ARBA" id="ARBA00007471"/>
    </source>
</evidence>
<feature type="domain" description="UDENN" evidence="5">
    <location>
        <begin position="1"/>
        <end position="124"/>
    </location>
</feature>
<feature type="region of interest" description="Disordered" evidence="2">
    <location>
        <begin position="1942"/>
        <end position="1968"/>
    </location>
</feature>
<dbReference type="Pfam" id="PF06602">
    <property type="entry name" value="Myotub-related"/>
    <property type="match status" value="2"/>
</dbReference>
<feature type="region of interest" description="Disordered" evidence="2">
    <location>
        <begin position="2477"/>
        <end position="2503"/>
    </location>
</feature>
<dbReference type="PANTHER" id="PTHR10807">
    <property type="entry name" value="MYOTUBULARIN-RELATED"/>
    <property type="match status" value="1"/>
</dbReference>
<feature type="region of interest" description="Disordered" evidence="2">
    <location>
        <begin position="433"/>
        <end position="459"/>
    </location>
</feature>
<dbReference type="STRING" id="6182.A0A4Z2CUQ1"/>
<feature type="region of interest" description="Disordered" evidence="2">
    <location>
        <begin position="2059"/>
        <end position="2082"/>
    </location>
</feature>
<dbReference type="InterPro" id="IPR005112">
    <property type="entry name" value="dDENN_dom"/>
</dbReference>
<feature type="compositionally biased region" description="Low complexity" evidence="2">
    <location>
        <begin position="907"/>
        <end position="925"/>
    </location>
</feature>
<keyword evidence="8" id="KW-1185">Reference proteome</keyword>
<dbReference type="SUPFAM" id="SSF52799">
    <property type="entry name" value="(Phosphotyrosine protein) phosphatases II"/>
    <property type="match status" value="2"/>
</dbReference>
<dbReference type="Proteomes" id="UP000311919">
    <property type="component" value="Unassembled WGS sequence"/>
</dbReference>
<feature type="compositionally biased region" description="Polar residues" evidence="2">
    <location>
        <begin position="2059"/>
        <end position="2079"/>
    </location>
</feature>
<comment type="similarity">
    <text evidence="1">Belongs to the protein-tyrosine phosphatase family. Non-receptor class myotubularin subfamily.</text>
</comment>
<evidence type="ECO:0000259" key="4">
    <source>
        <dbReference type="PROSITE" id="PS50081"/>
    </source>
</evidence>